<keyword evidence="2" id="KW-1185">Reference proteome</keyword>
<comment type="caution">
    <text evidence="1">The sequence shown here is derived from an EMBL/GenBank/DDBJ whole genome shotgun (WGS) entry which is preliminary data.</text>
</comment>
<accession>A0A2J8AAW6</accession>
<protein>
    <submittedName>
        <fullName evidence="1">Uncharacterized protein</fullName>
    </submittedName>
</protein>
<sequence>MLHTNYAPKELLAAPELHPVRHQELLAVLREGQALGKVVAVGRHTGRRDGRQQLLLRVRAERRQQQPVREHRHGPQQLAALQVAGGSGVKVAQDGGKGGALRVRQRDFVGGPVREAASKETLEVGAARGEDASMRGEGDAARDDCNIGKRVAAVDTLDPVARLPPSTFGRAFAASGYALSRSLYHAEFAGLPTGPRMNRLRQTTAALSLEADFTDLAGTRGFNVLGMAAVARPVGPACSASLQPDSNYYSRDSPTSL</sequence>
<dbReference type="EMBL" id="PGGS01000082">
    <property type="protein sequence ID" value="PNH09662.1"/>
    <property type="molecule type" value="Genomic_DNA"/>
</dbReference>
<dbReference type="Proteomes" id="UP000236333">
    <property type="component" value="Unassembled WGS sequence"/>
</dbReference>
<dbReference type="AlphaFoldDB" id="A0A2J8AAW6"/>
<organism evidence="1 2">
    <name type="scientific">Tetrabaena socialis</name>
    <dbReference type="NCBI Taxonomy" id="47790"/>
    <lineage>
        <taxon>Eukaryota</taxon>
        <taxon>Viridiplantae</taxon>
        <taxon>Chlorophyta</taxon>
        <taxon>core chlorophytes</taxon>
        <taxon>Chlorophyceae</taxon>
        <taxon>CS clade</taxon>
        <taxon>Chlamydomonadales</taxon>
        <taxon>Tetrabaenaceae</taxon>
        <taxon>Tetrabaena</taxon>
    </lineage>
</organism>
<proteinExistence type="predicted"/>
<feature type="non-terminal residue" evidence="1">
    <location>
        <position position="257"/>
    </location>
</feature>
<evidence type="ECO:0000313" key="2">
    <source>
        <dbReference type="Proteomes" id="UP000236333"/>
    </source>
</evidence>
<gene>
    <name evidence="1" type="ORF">TSOC_003643</name>
</gene>
<evidence type="ECO:0000313" key="1">
    <source>
        <dbReference type="EMBL" id="PNH09662.1"/>
    </source>
</evidence>
<reference evidence="1 2" key="1">
    <citation type="journal article" date="2017" name="Mol. Biol. Evol.">
        <title>The 4-celled Tetrabaena socialis nuclear genome reveals the essential components for genetic control of cell number at the origin of multicellularity in the volvocine lineage.</title>
        <authorList>
            <person name="Featherston J."/>
            <person name="Arakaki Y."/>
            <person name="Hanschen E.R."/>
            <person name="Ferris P.J."/>
            <person name="Michod R.E."/>
            <person name="Olson B.J.S.C."/>
            <person name="Nozaki H."/>
            <person name="Durand P.M."/>
        </authorList>
    </citation>
    <scope>NUCLEOTIDE SEQUENCE [LARGE SCALE GENOMIC DNA]</scope>
    <source>
        <strain evidence="1 2">NIES-571</strain>
    </source>
</reference>
<name>A0A2J8AAW6_9CHLO</name>